<evidence type="ECO:0008006" key="3">
    <source>
        <dbReference type="Google" id="ProtNLM"/>
    </source>
</evidence>
<protein>
    <recommendedName>
        <fullName evidence="3">Permuted papain-like amidase YaeF/Yiix C92 family enzyme</fullName>
    </recommendedName>
</protein>
<reference evidence="1 2" key="1">
    <citation type="submission" date="2008-03" db="EMBL/GenBank/DDBJ databases">
        <title>Complete sequence of plasmid8 of Methylobacterium radiotolerans JCM 2831.</title>
        <authorList>
            <consortium name="US DOE Joint Genome Institute"/>
            <person name="Copeland A."/>
            <person name="Lucas S."/>
            <person name="Lapidus A."/>
            <person name="Glavina del Rio T."/>
            <person name="Dalin E."/>
            <person name="Tice H."/>
            <person name="Bruce D."/>
            <person name="Goodwin L."/>
            <person name="Pitluck S."/>
            <person name="Kiss H."/>
            <person name="Brettin T."/>
            <person name="Detter J.C."/>
            <person name="Han C."/>
            <person name="Kuske C.R."/>
            <person name="Schmutz J."/>
            <person name="Larimer F."/>
            <person name="Land M."/>
            <person name="Hauser L."/>
            <person name="Kyrpides N."/>
            <person name="Mikhailova N."/>
            <person name="Marx C.J."/>
            <person name="Richardson P."/>
        </authorList>
    </citation>
    <scope>NUCLEOTIDE SEQUENCE [LARGE SCALE GENOMIC DNA]</scope>
    <source>
        <strain evidence="2">ATCC 27329 / DSM 1819 / JCM 2831 / NBRC 15690 / NCIMB 10815 / 0-1</strain>
        <plasmid evidence="2">Plasmid pMRAD08</plasmid>
    </source>
</reference>
<gene>
    <name evidence="1" type="ordered locus">Mrad2831_6529</name>
</gene>
<geneLocation type="plasmid" evidence="1 2">
    <name>pMRAD08</name>
</geneLocation>
<evidence type="ECO:0000313" key="2">
    <source>
        <dbReference type="Proteomes" id="UP000006589"/>
    </source>
</evidence>
<proteinExistence type="predicted"/>
<dbReference type="AlphaFoldDB" id="B1MAB6"/>
<sequence>MMLHPTRHRRISSRALGASLTSLALLAAIVLLFRPRRVRKDETLFASSTIISENDLEPGDILLYRSLNQKPHQRAISLATGSPYTHASIYLGEGLIAEATVAAGVRIVSLSTQLCGDYCVGVLRSQMGFGTIRSGELIRFVQSLVSAGARYDLMSAVAFRYKKQKHLHDQLDLLKKNFGDFIHEEELIKDSYFCSALVVACYYVVGIIHQSAQIVYPHKLISPADLHRDPTFGWFLGYLLPPGAKIPAGDPLEHITSWADINRA</sequence>
<dbReference type="KEGG" id="mrd:Mrad2831_6529"/>
<dbReference type="InterPro" id="IPR038765">
    <property type="entry name" value="Papain-like_cys_pep_sf"/>
</dbReference>
<accession>B1MAB6</accession>
<dbReference type="SUPFAM" id="SSF54001">
    <property type="entry name" value="Cysteine proteinases"/>
    <property type="match status" value="1"/>
</dbReference>
<organism evidence="1 2">
    <name type="scientific">Methylobacterium radiotolerans (strain ATCC 27329 / DSM 1819 / JCM 2831 / NBRC 15690 / NCIMB 10815 / 0-1)</name>
    <dbReference type="NCBI Taxonomy" id="426355"/>
    <lineage>
        <taxon>Bacteria</taxon>
        <taxon>Pseudomonadati</taxon>
        <taxon>Pseudomonadota</taxon>
        <taxon>Alphaproteobacteria</taxon>
        <taxon>Hyphomicrobiales</taxon>
        <taxon>Methylobacteriaceae</taxon>
        <taxon>Methylobacterium</taxon>
    </lineage>
</organism>
<dbReference type="EMBL" id="CP001009">
    <property type="protein sequence ID" value="ACB28441.1"/>
    <property type="molecule type" value="Genomic_DNA"/>
</dbReference>
<name>B1MAB6_METRJ</name>
<dbReference type="HOGENOM" id="CLU_1052968_0_0_5"/>
<dbReference type="Proteomes" id="UP000006589">
    <property type="component" value="Plasmid pMRAD08"/>
</dbReference>
<dbReference type="Gene3D" id="3.90.1720.10">
    <property type="entry name" value="endopeptidase domain like (from Nostoc punctiforme)"/>
    <property type="match status" value="1"/>
</dbReference>
<keyword evidence="1" id="KW-0614">Plasmid</keyword>
<evidence type="ECO:0000313" key="1">
    <source>
        <dbReference type="EMBL" id="ACB28441.1"/>
    </source>
</evidence>